<name>Q09ED0_STIAD</name>
<dbReference type="SUPFAM" id="SSF52833">
    <property type="entry name" value="Thioredoxin-like"/>
    <property type="match status" value="1"/>
</dbReference>
<dbReference type="PROSITE" id="PS50404">
    <property type="entry name" value="GST_NTER"/>
    <property type="match status" value="1"/>
</dbReference>
<dbReference type="SFLD" id="SFLDG00358">
    <property type="entry name" value="Main_(cytGST)"/>
    <property type="match status" value="1"/>
</dbReference>
<dbReference type="Gene3D" id="1.20.1050.10">
    <property type="match status" value="1"/>
</dbReference>
<protein>
    <submittedName>
        <fullName evidence="3">Glutathione S-transferase, N-terminal:Glutathione S-transferase, C-terminal</fullName>
    </submittedName>
</protein>
<dbReference type="AlphaFoldDB" id="Q09ED0"/>
<dbReference type="InterPro" id="IPR004046">
    <property type="entry name" value="GST_C"/>
</dbReference>
<evidence type="ECO:0000259" key="1">
    <source>
        <dbReference type="PROSITE" id="PS50404"/>
    </source>
</evidence>
<dbReference type="Pfam" id="PF00043">
    <property type="entry name" value="GST_C"/>
    <property type="match status" value="1"/>
</dbReference>
<dbReference type="Proteomes" id="UP000032702">
    <property type="component" value="Unassembled WGS sequence"/>
</dbReference>
<evidence type="ECO:0000259" key="2">
    <source>
        <dbReference type="PROSITE" id="PS50405"/>
    </source>
</evidence>
<evidence type="ECO:0000313" key="4">
    <source>
        <dbReference type="Proteomes" id="UP000032702"/>
    </source>
</evidence>
<dbReference type="EMBL" id="AAMD01000001">
    <property type="protein sequence ID" value="EAU70002.1"/>
    <property type="molecule type" value="Genomic_DNA"/>
</dbReference>
<dbReference type="PROSITE" id="PS50405">
    <property type="entry name" value="GST_CTER"/>
    <property type="match status" value="1"/>
</dbReference>
<dbReference type="PANTHER" id="PTHR44051:SF9">
    <property type="entry name" value="GLUTATHIONE S-TRANSFERASE 1"/>
    <property type="match status" value="1"/>
</dbReference>
<comment type="caution">
    <text evidence="3">The sequence shown here is derived from an EMBL/GenBank/DDBJ whole genome shotgun (WGS) entry which is preliminary data.</text>
</comment>
<proteinExistence type="predicted"/>
<dbReference type="InterPro" id="IPR004045">
    <property type="entry name" value="Glutathione_S-Trfase_N"/>
</dbReference>
<dbReference type="PATRIC" id="fig|378806.16.peg.9448"/>
<dbReference type="InterPro" id="IPR036282">
    <property type="entry name" value="Glutathione-S-Trfase_C_sf"/>
</dbReference>
<keyword evidence="3" id="KW-0808">Transferase</keyword>
<dbReference type="InterPro" id="IPR040079">
    <property type="entry name" value="Glutathione_S-Trfase"/>
</dbReference>
<dbReference type="CDD" id="cd00299">
    <property type="entry name" value="GST_C_family"/>
    <property type="match status" value="1"/>
</dbReference>
<feature type="domain" description="GST N-terminal" evidence="1">
    <location>
        <begin position="8"/>
        <end position="86"/>
    </location>
</feature>
<evidence type="ECO:0000313" key="3">
    <source>
        <dbReference type="EMBL" id="EAU70002.1"/>
    </source>
</evidence>
<reference evidence="3 4" key="1">
    <citation type="submission" date="2006-04" db="EMBL/GenBank/DDBJ databases">
        <authorList>
            <person name="Nierman W.C."/>
        </authorList>
    </citation>
    <scope>NUCLEOTIDE SEQUENCE [LARGE SCALE GENOMIC DNA]</scope>
    <source>
        <strain evidence="3 4">DW4/3-1</strain>
    </source>
</reference>
<dbReference type="PANTHER" id="PTHR44051">
    <property type="entry name" value="GLUTATHIONE S-TRANSFERASE-RELATED"/>
    <property type="match status" value="1"/>
</dbReference>
<dbReference type="GO" id="GO:0016740">
    <property type="term" value="F:transferase activity"/>
    <property type="evidence" value="ECO:0007669"/>
    <property type="project" value="UniProtKB-KW"/>
</dbReference>
<dbReference type="SUPFAM" id="SSF47616">
    <property type="entry name" value="GST C-terminal domain-like"/>
    <property type="match status" value="1"/>
</dbReference>
<organism evidence="3 4">
    <name type="scientific">Stigmatella aurantiaca (strain DW4/3-1)</name>
    <dbReference type="NCBI Taxonomy" id="378806"/>
    <lineage>
        <taxon>Bacteria</taxon>
        <taxon>Pseudomonadati</taxon>
        <taxon>Myxococcota</taxon>
        <taxon>Myxococcia</taxon>
        <taxon>Myxococcales</taxon>
        <taxon>Cystobacterineae</taxon>
        <taxon>Archangiaceae</taxon>
        <taxon>Stigmatella</taxon>
    </lineage>
</organism>
<dbReference type="Pfam" id="PF13417">
    <property type="entry name" value="GST_N_3"/>
    <property type="match status" value="1"/>
</dbReference>
<gene>
    <name evidence="3" type="ORF">STIAU_8311</name>
</gene>
<dbReference type="PROSITE" id="PS51354">
    <property type="entry name" value="GLUTAREDOXIN_2"/>
    <property type="match status" value="1"/>
</dbReference>
<feature type="domain" description="GST C-terminal" evidence="2">
    <location>
        <begin position="92"/>
        <end position="215"/>
    </location>
</feature>
<dbReference type="CDD" id="cd00570">
    <property type="entry name" value="GST_N_family"/>
    <property type="match status" value="1"/>
</dbReference>
<sequence>MPPEDSTMALKLYAHPFSSYCQKVLIALYENALPFEWRVVDSAEAMAELAALWPLKRFPVLVDEGRTVVEASIIIEHLQLYHPGPVRLIPEDARAALEVRTLDRFFDNYVSTPQQKIVFNQLRPEANRDPYGVTEARTQLEMAYGWLDGWMAEREWAAGRDFSLADCAAAPFLFYADWSHPIDSRFANVRAYRQRLLKRPSFARAVDEARPYRPLFPLGVPDRD</sequence>
<dbReference type="InterPro" id="IPR010987">
    <property type="entry name" value="Glutathione-S-Trfase_C-like"/>
</dbReference>
<dbReference type="SFLD" id="SFLDS00019">
    <property type="entry name" value="Glutathione_Transferase_(cytos"/>
    <property type="match status" value="1"/>
</dbReference>
<dbReference type="Gene3D" id="3.40.30.10">
    <property type="entry name" value="Glutaredoxin"/>
    <property type="match status" value="1"/>
</dbReference>
<accession>Q09ED0</accession>
<dbReference type="InterPro" id="IPR036249">
    <property type="entry name" value="Thioredoxin-like_sf"/>
</dbReference>